<gene>
    <name evidence="1" type="ORF">BS78_K180100</name>
</gene>
<dbReference type="Proteomes" id="UP001164776">
    <property type="component" value="Unassembled WGS sequence"/>
</dbReference>
<evidence type="ECO:0000313" key="1">
    <source>
        <dbReference type="EMBL" id="KAJ1257220.1"/>
    </source>
</evidence>
<name>A0A9W7XBZ0_9POAL</name>
<reference evidence="1 2" key="1">
    <citation type="submission" date="2022-10" db="EMBL/GenBank/DDBJ databases">
        <title>WGS assembly of Paspalum vaginatum 540-79.</title>
        <authorList>
            <person name="Sun G."/>
            <person name="Wase N."/>
            <person name="Shu S."/>
            <person name="Jenkins J."/>
            <person name="Zhou B."/>
            <person name="Torres-Rodriguez J."/>
            <person name="Chen C."/>
            <person name="Sandor L."/>
            <person name="Plott C."/>
            <person name="Yoshinga Y."/>
            <person name="Daum C."/>
            <person name="Qi P."/>
            <person name="Barry K."/>
            <person name="Lipzen A."/>
            <person name="Berry L."/>
            <person name="Pedersen C."/>
            <person name="Gottilla T."/>
            <person name="Foltz A."/>
            <person name="Yu H."/>
            <person name="O'Malley R."/>
            <person name="Zhang C."/>
            <person name="Devos K."/>
            <person name="Sigmon B."/>
            <person name="Yu B."/>
            <person name="Obata T."/>
            <person name="Schmutz J."/>
            <person name="Schnable J."/>
        </authorList>
    </citation>
    <scope>NUCLEOTIDE SEQUENCE [LARGE SCALE GENOMIC DNA]</scope>
    <source>
        <strain evidence="2">cv. 540-79</strain>
    </source>
</reference>
<dbReference type="AlphaFoldDB" id="A0A9W7XBZ0"/>
<accession>A0A9W7XBZ0</accession>
<dbReference type="EMBL" id="MU629437">
    <property type="protein sequence ID" value="KAJ1257220.1"/>
    <property type="molecule type" value="Genomic_DNA"/>
</dbReference>
<keyword evidence="2" id="KW-1185">Reference proteome</keyword>
<organism evidence="1 2">
    <name type="scientific">Paspalum vaginatum</name>
    <name type="common">seashore paspalum</name>
    <dbReference type="NCBI Taxonomy" id="158149"/>
    <lineage>
        <taxon>Eukaryota</taxon>
        <taxon>Viridiplantae</taxon>
        <taxon>Streptophyta</taxon>
        <taxon>Embryophyta</taxon>
        <taxon>Tracheophyta</taxon>
        <taxon>Spermatophyta</taxon>
        <taxon>Magnoliopsida</taxon>
        <taxon>Liliopsida</taxon>
        <taxon>Poales</taxon>
        <taxon>Poaceae</taxon>
        <taxon>PACMAD clade</taxon>
        <taxon>Panicoideae</taxon>
        <taxon>Andropogonodae</taxon>
        <taxon>Paspaleae</taxon>
        <taxon>Paspalinae</taxon>
        <taxon>Paspalum</taxon>
    </lineage>
</organism>
<proteinExistence type="predicted"/>
<evidence type="ECO:0000313" key="2">
    <source>
        <dbReference type="Proteomes" id="UP001164776"/>
    </source>
</evidence>
<sequence length="199" mass="21386">MTPAGCYSHTVSRGFRCLPFARLLILPVRSRASALAYPVPPHGRRDLRAPVASLCSPHDVPSQRRHRSSSRRLAACNSALASPRRRSGHCCVLWGRLRSSSRWPATCGSACPSLPAPRRSGRCCVLRGRLRCSSRWPTAFSSASPYLPAPAQQRWSGRCCVLCEAARASSSCSAGPPVLCLPPPAIGGDLHACCTILTK</sequence>
<comment type="caution">
    <text evidence="1">The sequence shown here is derived from an EMBL/GenBank/DDBJ whole genome shotgun (WGS) entry which is preliminary data.</text>
</comment>
<protein>
    <submittedName>
        <fullName evidence="1">Uncharacterized protein</fullName>
    </submittedName>
</protein>